<dbReference type="Proteomes" id="UP001642464">
    <property type="component" value="Unassembled WGS sequence"/>
</dbReference>
<reference evidence="1 2" key="1">
    <citation type="submission" date="2024-02" db="EMBL/GenBank/DDBJ databases">
        <authorList>
            <person name="Chen Y."/>
            <person name="Shah S."/>
            <person name="Dougan E. K."/>
            <person name="Thang M."/>
            <person name="Chan C."/>
        </authorList>
    </citation>
    <scope>NUCLEOTIDE SEQUENCE [LARGE SCALE GENOMIC DNA]</scope>
</reference>
<dbReference type="InterPro" id="IPR011009">
    <property type="entry name" value="Kinase-like_dom_sf"/>
</dbReference>
<proteinExistence type="predicted"/>
<organism evidence="1 2">
    <name type="scientific">Durusdinium trenchii</name>
    <dbReference type="NCBI Taxonomy" id="1381693"/>
    <lineage>
        <taxon>Eukaryota</taxon>
        <taxon>Sar</taxon>
        <taxon>Alveolata</taxon>
        <taxon>Dinophyceae</taxon>
        <taxon>Suessiales</taxon>
        <taxon>Symbiodiniaceae</taxon>
        <taxon>Durusdinium</taxon>
    </lineage>
</organism>
<dbReference type="Gene3D" id="3.30.200.20">
    <property type="entry name" value="Phosphorylase Kinase, domain 1"/>
    <property type="match status" value="1"/>
</dbReference>
<accession>A0ABP0K3D2</accession>
<name>A0ABP0K3D2_9DINO</name>
<dbReference type="EMBL" id="CAXAMM010009768">
    <property type="protein sequence ID" value="CAK9021295.1"/>
    <property type="molecule type" value="Genomic_DNA"/>
</dbReference>
<gene>
    <name evidence="1" type="ORF">SCF082_LOCUS15281</name>
</gene>
<dbReference type="SUPFAM" id="SSF56112">
    <property type="entry name" value="Protein kinase-like (PK-like)"/>
    <property type="match status" value="1"/>
</dbReference>
<feature type="non-terminal residue" evidence="1">
    <location>
        <position position="1"/>
    </location>
</feature>
<evidence type="ECO:0000313" key="2">
    <source>
        <dbReference type="Proteomes" id="UP001642464"/>
    </source>
</evidence>
<keyword evidence="2" id="KW-1185">Reference proteome</keyword>
<protein>
    <submittedName>
        <fullName evidence="1">Isocitrate dehydrogenase [NADP]</fullName>
    </submittedName>
</protein>
<evidence type="ECO:0000313" key="1">
    <source>
        <dbReference type="EMBL" id="CAK9021295.1"/>
    </source>
</evidence>
<comment type="caution">
    <text evidence="1">The sequence shown here is derived from an EMBL/GenBank/DDBJ whole genome shotgun (WGS) entry which is preliminary data.</text>
</comment>
<sequence>SSMNSLQGLSSWGSNLLGQASEQLGPAAAAAAASIRSGVKEVKKSVKENLGNVTATAASFSAETHQLQGVNGAPAREVTEVAFLAEGAFGAVMKVSCNRTGEKFALKKISCMEGVQVASSFEAAEREAKTWAKLCKTDQLVPF</sequence>